<accession>A0A9X1Z274</accession>
<name>A0A9X1Z274_9PSED</name>
<organism evidence="1 2">
    <name type="scientific">Pseudomonas morbosilactucae</name>
    <dbReference type="NCBI Taxonomy" id="2938197"/>
    <lineage>
        <taxon>Bacteria</taxon>
        <taxon>Pseudomonadati</taxon>
        <taxon>Pseudomonadota</taxon>
        <taxon>Gammaproteobacteria</taxon>
        <taxon>Pseudomonadales</taxon>
        <taxon>Pseudomonadaceae</taxon>
        <taxon>Pseudomonas</taxon>
    </lineage>
</organism>
<evidence type="ECO:0000313" key="2">
    <source>
        <dbReference type="Proteomes" id="UP001155059"/>
    </source>
</evidence>
<dbReference type="Proteomes" id="UP001155059">
    <property type="component" value="Unassembled WGS sequence"/>
</dbReference>
<gene>
    <name evidence="1" type="ORF">M1B34_24425</name>
</gene>
<reference evidence="1 2" key="2">
    <citation type="journal article" date="2023" name="Plant Pathol.">
        <title>Dismantling and reorganizing Pseudomonas marginalis sensu#lato.</title>
        <authorList>
            <person name="Sawada H."/>
            <person name="Fujikawa T."/>
            <person name="Satou M."/>
        </authorList>
    </citation>
    <scope>NUCLEOTIDE SEQUENCE [LARGE SCALE GENOMIC DNA]</scope>
    <source>
        <strain evidence="1 2">MAFF 302030</strain>
    </source>
</reference>
<proteinExistence type="predicted"/>
<dbReference type="EMBL" id="JALQCW010000069">
    <property type="protein sequence ID" value="MCK9800740.1"/>
    <property type="molecule type" value="Genomic_DNA"/>
</dbReference>
<protein>
    <submittedName>
        <fullName evidence="1">Uncharacterized protein</fullName>
    </submittedName>
</protein>
<evidence type="ECO:0000313" key="1">
    <source>
        <dbReference type="EMBL" id="MCK9800740.1"/>
    </source>
</evidence>
<sequence>MLKWIGKVLGGTGAAPAEATTSVWLQRLQTYLAPLDQLPEDGGRPGLAEAILTYVRQGDGPQVLAELGQRYAVANYLNVLRGHACRVAVSGRGCITI</sequence>
<comment type="caution">
    <text evidence="1">The sequence shown here is derived from an EMBL/GenBank/DDBJ whole genome shotgun (WGS) entry which is preliminary data.</text>
</comment>
<dbReference type="AlphaFoldDB" id="A0A9X1Z274"/>
<reference evidence="1 2" key="1">
    <citation type="journal article" date="2022" name="Int. J. Syst. Evol. Microbiol.">
        <title>Pseudomonas aegrilactucae sp. nov. and Pseudomonas morbosilactucae sp. nov., pathogens causing bacterial rot of lettuce in Japan.</title>
        <authorList>
            <person name="Sawada H."/>
            <person name="Fujikawa T."/>
            <person name="Satou M."/>
        </authorList>
    </citation>
    <scope>NUCLEOTIDE SEQUENCE [LARGE SCALE GENOMIC DNA]</scope>
    <source>
        <strain evidence="1 2">MAFF 302030</strain>
    </source>
</reference>
<dbReference type="RefSeq" id="WP_268266436.1">
    <property type="nucleotide sequence ID" value="NZ_JALQCW010000069.1"/>
</dbReference>